<protein>
    <submittedName>
        <fullName evidence="1">Uncharacterized protein</fullName>
    </submittedName>
</protein>
<name>A0A0F9DA67_9ZZZZ</name>
<evidence type="ECO:0000313" key="1">
    <source>
        <dbReference type="EMBL" id="KKL58559.1"/>
    </source>
</evidence>
<gene>
    <name evidence="1" type="ORF">LCGC14_2224150</name>
</gene>
<accession>A0A0F9DA67</accession>
<sequence>MLSVALRGQLFDILELDRFAAAAGIGHVGIAKLESGFQKRGFVIDLGSEQEHLRHGGDHDPRAILFDDLVINDEDNHDSAWIDVHDFEKLTLYLDAIKTSTPGNLTITVFVSPQAASILNLSETGELINTYDKLIDSTGVDSPVSTSAFSATGEDILGFSQEDSIRSVKVRAASASTTDATKFWTLAGWLVGKTFNFSR</sequence>
<proteinExistence type="predicted"/>
<comment type="caution">
    <text evidence="1">The sequence shown here is derived from an EMBL/GenBank/DDBJ whole genome shotgun (WGS) entry which is preliminary data.</text>
</comment>
<dbReference type="AlphaFoldDB" id="A0A0F9DA67"/>
<reference evidence="1" key="1">
    <citation type="journal article" date="2015" name="Nature">
        <title>Complex archaea that bridge the gap between prokaryotes and eukaryotes.</title>
        <authorList>
            <person name="Spang A."/>
            <person name="Saw J.H."/>
            <person name="Jorgensen S.L."/>
            <person name="Zaremba-Niedzwiedzka K."/>
            <person name="Martijn J."/>
            <person name="Lind A.E."/>
            <person name="van Eijk R."/>
            <person name="Schleper C."/>
            <person name="Guy L."/>
            <person name="Ettema T.J."/>
        </authorList>
    </citation>
    <scope>NUCLEOTIDE SEQUENCE</scope>
</reference>
<organism evidence="1">
    <name type="scientific">marine sediment metagenome</name>
    <dbReference type="NCBI Taxonomy" id="412755"/>
    <lineage>
        <taxon>unclassified sequences</taxon>
        <taxon>metagenomes</taxon>
        <taxon>ecological metagenomes</taxon>
    </lineage>
</organism>
<dbReference type="EMBL" id="LAZR01029781">
    <property type="protein sequence ID" value="KKL58559.1"/>
    <property type="molecule type" value="Genomic_DNA"/>
</dbReference>